<keyword evidence="2" id="KW-1185">Reference proteome</keyword>
<comment type="caution">
    <text evidence="1">The sequence shown here is derived from an EMBL/GenBank/DDBJ whole genome shotgun (WGS) entry which is preliminary data.</text>
</comment>
<name>A0A7J7JP76_BUGNE</name>
<dbReference type="EMBL" id="VXIV02002120">
    <property type="protein sequence ID" value="KAF6027218.1"/>
    <property type="molecule type" value="Genomic_DNA"/>
</dbReference>
<protein>
    <submittedName>
        <fullName evidence="1">Uncharacterized protein</fullName>
    </submittedName>
</protein>
<sequence length="82" mass="9469">MVKLSACKTFYLKHEIDFIIFILISLEYQQNTLLTYNHSYFQDLDVFGSCPARLSSCFQWMMMLGVTVEASQLEATTLICLT</sequence>
<organism evidence="1 2">
    <name type="scientific">Bugula neritina</name>
    <name type="common">Brown bryozoan</name>
    <name type="synonym">Sertularia neritina</name>
    <dbReference type="NCBI Taxonomy" id="10212"/>
    <lineage>
        <taxon>Eukaryota</taxon>
        <taxon>Metazoa</taxon>
        <taxon>Spiralia</taxon>
        <taxon>Lophotrochozoa</taxon>
        <taxon>Bryozoa</taxon>
        <taxon>Gymnolaemata</taxon>
        <taxon>Cheilostomatida</taxon>
        <taxon>Flustrina</taxon>
        <taxon>Buguloidea</taxon>
        <taxon>Bugulidae</taxon>
        <taxon>Bugula</taxon>
    </lineage>
</organism>
<dbReference type="Proteomes" id="UP000593567">
    <property type="component" value="Unassembled WGS sequence"/>
</dbReference>
<evidence type="ECO:0000313" key="1">
    <source>
        <dbReference type="EMBL" id="KAF6027218.1"/>
    </source>
</evidence>
<proteinExistence type="predicted"/>
<dbReference type="AlphaFoldDB" id="A0A7J7JP76"/>
<accession>A0A7J7JP76</accession>
<reference evidence="1" key="1">
    <citation type="submission" date="2020-06" db="EMBL/GenBank/DDBJ databases">
        <title>Draft genome of Bugula neritina, a colonial animal packing powerful symbionts and potential medicines.</title>
        <authorList>
            <person name="Rayko M."/>
        </authorList>
    </citation>
    <scope>NUCLEOTIDE SEQUENCE [LARGE SCALE GENOMIC DNA]</scope>
    <source>
        <strain evidence="1">Kwan_BN1</strain>
    </source>
</reference>
<gene>
    <name evidence="1" type="ORF">EB796_014488</name>
</gene>
<evidence type="ECO:0000313" key="2">
    <source>
        <dbReference type="Proteomes" id="UP000593567"/>
    </source>
</evidence>